<dbReference type="RefSeq" id="WP_119785857.1">
    <property type="nucleotide sequence ID" value="NZ_QYUQ01000002.1"/>
</dbReference>
<dbReference type="OrthoDB" id="9795587at2"/>
<dbReference type="GO" id="GO:0043546">
    <property type="term" value="F:molybdopterin cofactor binding"/>
    <property type="evidence" value="ECO:0007669"/>
    <property type="project" value="UniProtKB-UniRule"/>
</dbReference>
<organism evidence="7 8">
    <name type="scientific">Noviherbaspirillum sedimenti</name>
    <dbReference type="NCBI Taxonomy" id="2320865"/>
    <lineage>
        <taxon>Bacteria</taxon>
        <taxon>Pseudomonadati</taxon>
        <taxon>Pseudomonadota</taxon>
        <taxon>Betaproteobacteria</taxon>
        <taxon>Burkholderiales</taxon>
        <taxon>Oxalobacteraceae</taxon>
        <taxon>Noviherbaspirillum</taxon>
    </lineage>
</organism>
<comment type="catalytic activity">
    <reaction evidence="5">
        <text>L-methionyl-[protein] + a quinone + H2O = L-methionyl-(R)-S-oxide-[protein] + a quinol</text>
        <dbReference type="Rhea" id="RHEA:51296"/>
        <dbReference type="Rhea" id="RHEA-COMP:12313"/>
        <dbReference type="Rhea" id="RHEA-COMP:12314"/>
        <dbReference type="ChEBI" id="CHEBI:15377"/>
        <dbReference type="ChEBI" id="CHEBI:16044"/>
        <dbReference type="ChEBI" id="CHEBI:24646"/>
        <dbReference type="ChEBI" id="CHEBI:45764"/>
        <dbReference type="ChEBI" id="CHEBI:132124"/>
    </reaction>
</comment>
<feature type="domain" description="Oxidoreductase molybdopterin-binding" evidence="6">
    <location>
        <begin position="106"/>
        <end position="261"/>
    </location>
</feature>
<dbReference type="EC" id="1.8.5.-" evidence="5"/>
<dbReference type="NCBIfam" id="NF003767">
    <property type="entry name" value="PRK05363.1"/>
    <property type="match status" value="1"/>
</dbReference>
<feature type="binding site" evidence="5">
    <location>
        <position position="232"/>
    </location>
    <ligand>
        <name>Mo-molybdopterin</name>
        <dbReference type="ChEBI" id="CHEBI:71302"/>
    </ligand>
</feature>
<evidence type="ECO:0000313" key="7">
    <source>
        <dbReference type="EMBL" id="RJG02352.1"/>
    </source>
</evidence>
<keyword evidence="1 5" id="KW-0500">Molybdenum</keyword>
<dbReference type="InterPro" id="IPR019546">
    <property type="entry name" value="TAT_signal_bac_arc"/>
</dbReference>
<comment type="similarity">
    <text evidence="5">Belongs to the MsrP family.</text>
</comment>
<feature type="binding site" evidence="5">
    <location>
        <begin position="89"/>
        <end position="90"/>
    </location>
    <ligand>
        <name>Mo-molybdopterin</name>
        <dbReference type="ChEBI" id="CHEBI:71302"/>
    </ligand>
</feature>
<comment type="PTM">
    <text evidence="5">Predicted to be exported by the Tat system. The position of the signal peptide cleavage has not been experimentally proven.</text>
</comment>
<proteinExistence type="inferred from homology"/>
<sequence>MLIKPNPNGTDRPFASEITPREVFESRRQFIQQLALGTISGGALLEMATRQAFAQSATAQKLVAKPNSAYVVVDKPTAYKDATSYNNFYEFGTDKADPAKYAGTLKPSPWTVSIEGEINKPQVLDLDGLRKLAPLEERIYRLRCVEGWSMVIPWIGYSLSALIRKVEPNGNAKYIEFTSLADKRQMPGLGSPVLDWPYVEGLRLDEAMHPLALLGLGMYGEVLPNQNGAPVRVVVPWKYGFKSAKSIVKIRFTRDQPKTAWNQAAAAEYGFYSNVNPQVDHPRWSQASERRIGEDSFFTRKRKTLMFNGYAEVASLYTGMDLQKFF</sequence>
<comment type="function">
    <text evidence="5">Part of the MsrPQ system that repairs oxidized periplasmic proteins containing methionine sulfoxide residues (Met-O), using respiratory chain electrons. Thus protects these proteins from oxidative-stress damage caused by reactive species of oxygen and chlorine generated by the host defense mechanisms. MsrPQ is essential for the maintenance of envelope integrity under bleach stress, rescuing a wide series of structurally unrelated periplasmic proteins from methionine oxidation. The catalytic subunit MsrP is non-stereospecific, being able to reduce both (R-) and (S-) diastereoisomers of methionine sulfoxide.</text>
</comment>
<protein>
    <recommendedName>
        <fullName evidence="5">Protein-methionine-sulfoxide reductase catalytic subunit MsrP</fullName>
        <ecNumber evidence="5">1.8.5.-</ecNumber>
    </recommendedName>
</protein>
<keyword evidence="2 5" id="KW-0479">Metal-binding</keyword>
<dbReference type="AlphaFoldDB" id="A0A3A3G721"/>
<dbReference type="Pfam" id="PF00174">
    <property type="entry name" value="Oxidored_molyb"/>
    <property type="match status" value="1"/>
</dbReference>
<evidence type="ECO:0000256" key="5">
    <source>
        <dbReference type="HAMAP-Rule" id="MF_01206"/>
    </source>
</evidence>
<feature type="binding site" evidence="5">
    <location>
        <position position="179"/>
    </location>
    <ligand>
        <name>Mo-molybdopterin</name>
        <dbReference type="ChEBI" id="CHEBI:71302"/>
    </ligand>
</feature>
<dbReference type="SUPFAM" id="SSF56524">
    <property type="entry name" value="Oxidoreductase molybdopterin-binding domain"/>
    <property type="match status" value="1"/>
</dbReference>
<feature type="binding site" evidence="5">
    <location>
        <position position="86"/>
    </location>
    <ligand>
        <name>Mo-molybdopterin</name>
        <dbReference type="ChEBI" id="CHEBI:71302"/>
    </ligand>
</feature>
<dbReference type="Gene3D" id="3.90.420.10">
    <property type="entry name" value="Oxidoreductase, molybdopterin-binding domain"/>
    <property type="match status" value="1"/>
</dbReference>
<evidence type="ECO:0000313" key="8">
    <source>
        <dbReference type="Proteomes" id="UP000266327"/>
    </source>
</evidence>
<dbReference type="InterPro" id="IPR036374">
    <property type="entry name" value="OxRdtase_Mopterin-bd_sf"/>
</dbReference>
<dbReference type="InterPro" id="IPR000572">
    <property type="entry name" value="OxRdtase_Mopterin-bd_dom"/>
</dbReference>
<reference evidence="8" key="1">
    <citation type="submission" date="2018-09" db="EMBL/GenBank/DDBJ databases">
        <authorList>
            <person name="Zhu H."/>
        </authorList>
    </citation>
    <scope>NUCLEOTIDE SEQUENCE [LARGE SCALE GENOMIC DNA]</scope>
    <source>
        <strain evidence="8">K1S02-23</strain>
    </source>
</reference>
<name>A0A3A3G721_9BURK</name>
<feature type="binding site" evidence="5">
    <location>
        <position position="227"/>
    </location>
    <ligand>
        <name>Mo-molybdopterin</name>
        <dbReference type="ChEBI" id="CHEBI:71302"/>
    </ligand>
</feature>
<dbReference type="HAMAP" id="MF_01206">
    <property type="entry name" value="MsrP"/>
    <property type="match status" value="1"/>
</dbReference>
<dbReference type="InterPro" id="IPR006311">
    <property type="entry name" value="TAT_signal"/>
</dbReference>
<dbReference type="GO" id="GO:0046872">
    <property type="term" value="F:metal ion binding"/>
    <property type="evidence" value="ECO:0007669"/>
    <property type="project" value="UniProtKB-KW"/>
</dbReference>
<evidence type="ECO:0000259" key="6">
    <source>
        <dbReference type="Pfam" id="PF00174"/>
    </source>
</evidence>
<dbReference type="PANTHER" id="PTHR43032">
    <property type="entry name" value="PROTEIN-METHIONINE-SULFOXIDE REDUCTASE"/>
    <property type="match status" value="1"/>
</dbReference>
<dbReference type="PANTHER" id="PTHR43032:SF3">
    <property type="entry name" value="PROTEIN-METHIONINE-SULFOXIDE REDUCTASE CATALYTIC SUBUNIT MSRP"/>
    <property type="match status" value="1"/>
</dbReference>
<keyword evidence="8" id="KW-1185">Reference proteome</keyword>
<dbReference type="EMBL" id="QYUQ01000002">
    <property type="protein sequence ID" value="RJG02352.1"/>
    <property type="molecule type" value="Genomic_DNA"/>
</dbReference>
<dbReference type="NCBIfam" id="TIGR01409">
    <property type="entry name" value="TAT_signal_seq"/>
    <property type="match status" value="1"/>
</dbReference>
<comment type="subunit">
    <text evidence="5">Heterodimer of a catalytic subunit (MsrP) and a heme-binding subunit (MsrQ).</text>
</comment>
<accession>A0A3A3G721</accession>
<evidence type="ECO:0000256" key="2">
    <source>
        <dbReference type="ARBA" id="ARBA00022723"/>
    </source>
</evidence>
<dbReference type="Proteomes" id="UP000266327">
    <property type="component" value="Unassembled WGS sequence"/>
</dbReference>
<evidence type="ECO:0000256" key="1">
    <source>
        <dbReference type="ARBA" id="ARBA00022505"/>
    </source>
</evidence>
<keyword evidence="4 5" id="KW-0560">Oxidoreductase</keyword>
<evidence type="ECO:0000256" key="4">
    <source>
        <dbReference type="ARBA" id="ARBA00023002"/>
    </source>
</evidence>
<keyword evidence="3 5" id="KW-0732">Signal</keyword>
<evidence type="ECO:0000256" key="3">
    <source>
        <dbReference type="ARBA" id="ARBA00022729"/>
    </source>
</evidence>
<gene>
    <name evidence="5 7" type="primary">msrP</name>
    <name evidence="7" type="ORF">D3878_12825</name>
</gene>
<dbReference type="PROSITE" id="PS51318">
    <property type="entry name" value="TAT"/>
    <property type="match status" value="1"/>
</dbReference>
<dbReference type="GO" id="GO:0016672">
    <property type="term" value="F:oxidoreductase activity, acting on a sulfur group of donors, quinone or similar compound as acceptor"/>
    <property type="evidence" value="ECO:0007669"/>
    <property type="project" value="UniProtKB-UniRule"/>
</dbReference>
<dbReference type="InterPro" id="IPR022867">
    <property type="entry name" value="MsrP"/>
</dbReference>
<comment type="catalytic activity">
    <reaction evidence="5">
        <text>L-methionyl-[protein] + a quinone + H2O = L-methionyl-(S)-S-oxide-[protein] + a quinol</text>
        <dbReference type="Rhea" id="RHEA:51292"/>
        <dbReference type="Rhea" id="RHEA-COMP:12313"/>
        <dbReference type="Rhea" id="RHEA-COMP:12315"/>
        <dbReference type="ChEBI" id="CHEBI:15377"/>
        <dbReference type="ChEBI" id="CHEBI:16044"/>
        <dbReference type="ChEBI" id="CHEBI:24646"/>
        <dbReference type="ChEBI" id="CHEBI:44120"/>
        <dbReference type="ChEBI" id="CHEBI:132124"/>
    </reaction>
</comment>
<comment type="cofactor">
    <cofactor evidence="5">
        <name>Mo-molybdopterin</name>
        <dbReference type="ChEBI" id="CHEBI:71302"/>
    </cofactor>
    <text evidence="5">Binds 1 Mo-molybdopterin (Mo-MPT) cofactor per subunit.</text>
</comment>
<dbReference type="GO" id="GO:0030091">
    <property type="term" value="P:protein repair"/>
    <property type="evidence" value="ECO:0007669"/>
    <property type="project" value="UniProtKB-UniRule"/>
</dbReference>
<feature type="binding site" evidence="5">
    <location>
        <position position="144"/>
    </location>
    <ligand>
        <name>Mo-molybdopterin</name>
        <dbReference type="ChEBI" id="CHEBI:71302"/>
    </ligand>
    <ligandPart>
        <name>Mo</name>
        <dbReference type="ChEBI" id="CHEBI:28685"/>
    </ligandPart>
</feature>
<comment type="caution">
    <text evidence="7">The sequence shown here is derived from an EMBL/GenBank/DDBJ whole genome shotgun (WGS) entry which is preliminary data.</text>
</comment>
<feature type="binding site" evidence="5">
    <location>
        <begin position="243"/>
        <end position="245"/>
    </location>
    <ligand>
        <name>Mo-molybdopterin</name>
        <dbReference type="ChEBI" id="CHEBI:71302"/>
    </ligand>
</feature>